<gene>
    <name evidence="1" type="ORF">EAE97_005438</name>
</gene>
<dbReference type="AlphaFoldDB" id="A0A9P5M397"/>
<reference evidence="1 2" key="1">
    <citation type="journal article" date="2020" name="Genome Biol. Evol.">
        <title>Comparative genomics of Sclerotiniaceae.</title>
        <authorList>
            <person name="Valero Jimenez C.A."/>
            <person name="Steentjes M."/>
            <person name="Scholten O.E."/>
            <person name="Van Kan J.A.L."/>
        </authorList>
    </citation>
    <scope>NUCLEOTIDE SEQUENCE [LARGE SCALE GENOMIC DNA]</scope>
    <source>
        <strain evidence="1 2">MUCL 94</strain>
    </source>
</reference>
<organism evidence="1 2">
    <name type="scientific">Botrytis byssoidea</name>
    <dbReference type="NCBI Taxonomy" id="139641"/>
    <lineage>
        <taxon>Eukaryota</taxon>
        <taxon>Fungi</taxon>
        <taxon>Dikarya</taxon>
        <taxon>Ascomycota</taxon>
        <taxon>Pezizomycotina</taxon>
        <taxon>Leotiomycetes</taxon>
        <taxon>Helotiales</taxon>
        <taxon>Sclerotiniaceae</taxon>
        <taxon>Botrytis</taxon>
    </lineage>
</organism>
<dbReference type="GeneID" id="62149027"/>
<evidence type="ECO:0000313" key="2">
    <source>
        <dbReference type="Proteomes" id="UP000710849"/>
    </source>
</evidence>
<dbReference type="Proteomes" id="UP000710849">
    <property type="component" value="Unassembled WGS sequence"/>
</dbReference>
<evidence type="ECO:0000313" key="1">
    <source>
        <dbReference type="EMBL" id="KAF7944805.1"/>
    </source>
</evidence>
<proteinExistence type="predicted"/>
<accession>A0A9P5M397</accession>
<dbReference type="RefSeq" id="XP_038733287.1">
    <property type="nucleotide sequence ID" value="XM_038875950.1"/>
</dbReference>
<comment type="caution">
    <text evidence="1">The sequence shown here is derived from an EMBL/GenBank/DDBJ whole genome shotgun (WGS) entry which is preliminary data.</text>
</comment>
<protein>
    <submittedName>
        <fullName evidence="1">Uncharacterized protein</fullName>
    </submittedName>
</protein>
<keyword evidence="2" id="KW-1185">Reference proteome</keyword>
<name>A0A9P5M397_9HELO</name>
<dbReference type="EMBL" id="RCSW01000009">
    <property type="protein sequence ID" value="KAF7944805.1"/>
    <property type="molecule type" value="Genomic_DNA"/>
</dbReference>
<sequence>MSDLMSGLFRVPEPKTVPTGSIDITFAHSKLISLDAVVRNLRRKNKSDRAIKIGHLKVSIPEMKNSIRSARADIKEKELAQESVVSGRISHMNQMYRDHGRESELYKMARNSVYGAQNVLEYYVKDLPEKIQEYKDFVSSCDRVLDSWIEFDSRSQYH</sequence>